<evidence type="ECO:0000313" key="4">
    <source>
        <dbReference type="Proteomes" id="UP000198508"/>
    </source>
</evidence>
<proteinExistence type="predicted"/>
<dbReference type="RefSeq" id="WP_092364348.1">
    <property type="nucleotide sequence ID" value="NZ_CABJCG010000027.1"/>
</dbReference>
<dbReference type="SUPFAM" id="SSF51556">
    <property type="entry name" value="Metallo-dependent hydrolases"/>
    <property type="match status" value="1"/>
</dbReference>
<evidence type="ECO:0000256" key="1">
    <source>
        <dbReference type="ARBA" id="ARBA00022801"/>
    </source>
</evidence>
<dbReference type="Pfam" id="PF01979">
    <property type="entry name" value="Amidohydro_1"/>
    <property type="match status" value="1"/>
</dbReference>
<dbReference type="GO" id="GO:0016810">
    <property type="term" value="F:hydrolase activity, acting on carbon-nitrogen (but not peptide) bonds"/>
    <property type="evidence" value="ECO:0007669"/>
    <property type="project" value="InterPro"/>
</dbReference>
<keyword evidence="4" id="KW-1185">Reference proteome</keyword>
<dbReference type="InterPro" id="IPR006680">
    <property type="entry name" value="Amidohydro-rel"/>
</dbReference>
<dbReference type="Gene3D" id="2.30.40.10">
    <property type="entry name" value="Urease, subunit C, domain 1"/>
    <property type="match status" value="1"/>
</dbReference>
<evidence type="ECO:0000259" key="2">
    <source>
        <dbReference type="Pfam" id="PF01979"/>
    </source>
</evidence>
<dbReference type="InterPro" id="IPR011059">
    <property type="entry name" value="Metal-dep_hydrolase_composite"/>
</dbReference>
<keyword evidence="1" id="KW-0378">Hydrolase</keyword>
<gene>
    <name evidence="3" type="ORF">SAMN05216313_11298</name>
</gene>
<dbReference type="InterPro" id="IPR050287">
    <property type="entry name" value="MTA/SAH_deaminase"/>
</dbReference>
<feature type="domain" description="Amidohydrolase-related" evidence="2">
    <location>
        <begin position="59"/>
        <end position="415"/>
    </location>
</feature>
<dbReference type="InterPro" id="IPR032466">
    <property type="entry name" value="Metal_Hydrolase"/>
</dbReference>
<dbReference type="PANTHER" id="PTHR43794">
    <property type="entry name" value="AMINOHYDROLASE SSNA-RELATED"/>
    <property type="match status" value="1"/>
</dbReference>
<evidence type="ECO:0000313" key="3">
    <source>
        <dbReference type="EMBL" id="SET72352.1"/>
    </source>
</evidence>
<dbReference type="SUPFAM" id="SSF51338">
    <property type="entry name" value="Composite domain of metallo-dependent hydrolases"/>
    <property type="match status" value="1"/>
</dbReference>
<accession>A0A1I0GMY1</accession>
<dbReference type="STRING" id="460384.SAMN05216313_11298"/>
<organism evidence="3 4">
    <name type="scientific">Enterocloster lavalensis</name>
    <dbReference type="NCBI Taxonomy" id="460384"/>
    <lineage>
        <taxon>Bacteria</taxon>
        <taxon>Bacillati</taxon>
        <taxon>Bacillota</taxon>
        <taxon>Clostridia</taxon>
        <taxon>Lachnospirales</taxon>
        <taxon>Lachnospiraceae</taxon>
        <taxon>Enterocloster</taxon>
    </lineage>
</organism>
<dbReference type="Proteomes" id="UP000198508">
    <property type="component" value="Unassembled WGS sequence"/>
</dbReference>
<dbReference type="GeneID" id="93278792"/>
<reference evidence="4" key="1">
    <citation type="submission" date="2016-10" db="EMBL/GenBank/DDBJ databases">
        <authorList>
            <person name="Varghese N."/>
            <person name="Submissions S."/>
        </authorList>
    </citation>
    <scope>NUCLEOTIDE SEQUENCE [LARGE SCALE GENOMIC DNA]</scope>
    <source>
        <strain evidence="4">NLAE-zl-G277</strain>
    </source>
</reference>
<protein>
    <submittedName>
        <fullName evidence="3">5-methylthioadenosine/S-adenosylhomocysteine deaminase</fullName>
    </submittedName>
</protein>
<dbReference type="PANTHER" id="PTHR43794:SF11">
    <property type="entry name" value="AMIDOHYDROLASE-RELATED DOMAIN-CONTAINING PROTEIN"/>
    <property type="match status" value="1"/>
</dbReference>
<dbReference type="Gene3D" id="3.20.20.140">
    <property type="entry name" value="Metal-dependent hydrolases"/>
    <property type="match status" value="1"/>
</dbReference>
<dbReference type="EMBL" id="FOIM01000012">
    <property type="protein sequence ID" value="SET72352.1"/>
    <property type="molecule type" value="Genomic_DNA"/>
</dbReference>
<sequence length="444" mass="48632">MKNCDILIKGCEILGPGMSVTGPCSVAIHKSLIEKIGPSDQVEKEYLGGTVVDGRGKLLMPGMVDGHTHTCQQLLRGRVSDEYPMIWTRFLVPFESNLKPEDTRISGQLACLEMIKSGTTAFADSGGVHMDQVAEAVIESGMRAAIAKSTMDMGDIVSGAMKETAQEAVERTRDLYRSYHGAGDGRVSIWFAIRQVMTCSRELIAMVRDAAAELHTGIHAHLCEHRDEVIFCLKNYQKRPAQFLDEMGVLGPNLLTAHNVMLSDEDIRCMAERGVKVIHCPRANLAYHGFPKTPQILREGLNVGLGSDGAAPSNLDLFDEIKVLRYAMLAYWGLPYFNPVVMTCPTLLKMASQGGANALGLGSSIGSVEEGKKADVILLKTEQPHIRPTQNLVNSLVDAACGHDVTDSIIDGKLVMKDRIVLTLDEEKIRYEAAAHMEQIMRRV</sequence>
<dbReference type="CDD" id="cd01298">
    <property type="entry name" value="ATZ_TRZ_like"/>
    <property type="match status" value="1"/>
</dbReference>
<dbReference type="AlphaFoldDB" id="A0A1I0GMY1"/>
<name>A0A1I0GMY1_9FIRM</name>